<dbReference type="InterPro" id="IPR032675">
    <property type="entry name" value="LRR_dom_sf"/>
</dbReference>
<dbReference type="EMBL" id="PKPP01010407">
    <property type="protein sequence ID" value="PWA46191.1"/>
    <property type="molecule type" value="Genomic_DNA"/>
</dbReference>
<dbReference type="InterPro" id="IPR053781">
    <property type="entry name" value="F-box_AtFBL13-like"/>
</dbReference>
<dbReference type="Gene3D" id="3.80.10.10">
    <property type="entry name" value="Ribonuclease Inhibitor"/>
    <property type="match status" value="1"/>
</dbReference>
<reference evidence="3 4" key="1">
    <citation type="journal article" date="2018" name="Mol. Plant">
        <title>The genome of Artemisia annua provides insight into the evolution of Asteraceae family and artemisinin biosynthesis.</title>
        <authorList>
            <person name="Shen Q."/>
            <person name="Zhang L."/>
            <person name="Liao Z."/>
            <person name="Wang S."/>
            <person name="Yan T."/>
            <person name="Shi P."/>
            <person name="Liu M."/>
            <person name="Fu X."/>
            <person name="Pan Q."/>
            <person name="Wang Y."/>
            <person name="Lv Z."/>
            <person name="Lu X."/>
            <person name="Zhang F."/>
            <person name="Jiang W."/>
            <person name="Ma Y."/>
            <person name="Chen M."/>
            <person name="Hao X."/>
            <person name="Li L."/>
            <person name="Tang Y."/>
            <person name="Lv G."/>
            <person name="Zhou Y."/>
            <person name="Sun X."/>
            <person name="Brodelius P.E."/>
            <person name="Rose J.K.C."/>
            <person name="Tang K."/>
        </authorList>
    </citation>
    <scope>NUCLEOTIDE SEQUENCE [LARGE SCALE GENOMIC DNA]</scope>
    <source>
        <strain evidence="4">cv. Huhao1</strain>
        <tissue evidence="3">Leaf</tissue>
    </source>
</reference>
<proteinExistence type="predicted"/>
<evidence type="ECO:0000313" key="4">
    <source>
        <dbReference type="Proteomes" id="UP000245207"/>
    </source>
</evidence>
<dbReference type="AlphaFoldDB" id="A0A2U1LB46"/>
<dbReference type="CDD" id="cd22160">
    <property type="entry name" value="F-box_AtFBL13-like"/>
    <property type="match status" value="1"/>
</dbReference>
<evidence type="ECO:0000259" key="2">
    <source>
        <dbReference type="PROSITE" id="PS50181"/>
    </source>
</evidence>
<dbReference type="Proteomes" id="UP000245207">
    <property type="component" value="Unassembled WGS sequence"/>
</dbReference>
<protein>
    <submittedName>
        <fullName evidence="3">F-box domain, Leucine-rich repeat domain, L domain-like protein</fullName>
    </submittedName>
</protein>
<dbReference type="OrthoDB" id="1848700at2759"/>
<evidence type="ECO:0000313" key="3">
    <source>
        <dbReference type="EMBL" id="PWA46191.1"/>
    </source>
</evidence>
<dbReference type="SMART" id="SM00256">
    <property type="entry name" value="FBOX"/>
    <property type="match status" value="1"/>
</dbReference>
<name>A0A2U1LB46_ARTAN</name>
<dbReference type="InterPro" id="IPR001810">
    <property type="entry name" value="F-box_dom"/>
</dbReference>
<dbReference type="Pfam" id="PF00646">
    <property type="entry name" value="F-box"/>
    <property type="match status" value="1"/>
</dbReference>
<dbReference type="PROSITE" id="PS50181">
    <property type="entry name" value="FBOX"/>
    <property type="match status" value="1"/>
</dbReference>
<evidence type="ECO:0000256" key="1">
    <source>
        <dbReference type="SAM" id="Coils"/>
    </source>
</evidence>
<gene>
    <name evidence="3" type="ORF">CTI12_AA511220</name>
</gene>
<dbReference type="PANTHER" id="PTHR32212">
    <property type="entry name" value="CYCLIN-LIKE F-BOX"/>
    <property type="match status" value="1"/>
</dbReference>
<comment type="caution">
    <text evidence="3">The sequence shown here is derived from an EMBL/GenBank/DDBJ whole genome shotgun (WGS) entry which is preliminary data.</text>
</comment>
<dbReference type="PANTHER" id="PTHR32212:SF260">
    <property type="entry name" value="LEUCINE-RICH REPEAT DOMAIN SUPERFAMILY, F-BOX-LIKE DOMAIN SUPERFAMILY"/>
    <property type="match status" value="1"/>
</dbReference>
<feature type="coiled-coil region" evidence="1">
    <location>
        <begin position="331"/>
        <end position="361"/>
    </location>
</feature>
<dbReference type="SUPFAM" id="SSF52058">
    <property type="entry name" value="L domain-like"/>
    <property type="match status" value="1"/>
</dbReference>
<accession>A0A2U1LB46</accession>
<feature type="domain" description="F-box" evidence="2">
    <location>
        <begin position="38"/>
        <end position="91"/>
    </location>
</feature>
<organism evidence="3 4">
    <name type="scientific">Artemisia annua</name>
    <name type="common">Sweet wormwood</name>
    <dbReference type="NCBI Taxonomy" id="35608"/>
    <lineage>
        <taxon>Eukaryota</taxon>
        <taxon>Viridiplantae</taxon>
        <taxon>Streptophyta</taxon>
        <taxon>Embryophyta</taxon>
        <taxon>Tracheophyta</taxon>
        <taxon>Spermatophyta</taxon>
        <taxon>Magnoliopsida</taxon>
        <taxon>eudicotyledons</taxon>
        <taxon>Gunneridae</taxon>
        <taxon>Pentapetalae</taxon>
        <taxon>asterids</taxon>
        <taxon>campanulids</taxon>
        <taxon>Asterales</taxon>
        <taxon>Asteraceae</taxon>
        <taxon>Asteroideae</taxon>
        <taxon>Anthemideae</taxon>
        <taxon>Artemisiinae</taxon>
        <taxon>Artemisia</taxon>
    </lineage>
</organism>
<keyword evidence="4" id="KW-1185">Reference proteome</keyword>
<keyword evidence="1" id="KW-0175">Coiled coil</keyword>
<sequence>MAVSVMVVVVMEEKEDKVVMALSGGWPKMMVVVCRQCGDRLSNLPDDLIHKVLSFVSIKLAVQTSALSPRWRYLWTSLPCLNFLSEDFKTLPNFSEFVTHVLSFRNHQIEVSSAKLSLRGIPSQAFVKRILDYVISHNVKQLTVSCLPESEFEFPLSLFSSQSLEHLTIAGHSCVSSVRLTSTWELTSLTTLHIEYIKFNDEVTAKDTGIFSKCANLKKLVLKGCSMTKSNGVVICHPGLSDLTLEHGVFFYNVIHVVAPQLKNLTLLSPLMELISSQPSPFVNLKSLKVYPVNFRAKVLETIPAEIKKYLLDGSPSATFTEVSCEEMRALTNAESALKCMAELRETLEHEKANIEKWEMTNAESALSAQIKHGEAKTSDIISKLCHIEELLTELPASKRAQIETSFSRLCTEADIVMNFMKIQSEEKQSRLSIKFHELAMAAKPSF</sequence>